<dbReference type="GO" id="GO:0006779">
    <property type="term" value="P:porphyrin-containing compound biosynthetic process"/>
    <property type="evidence" value="ECO:0007669"/>
    <property type="project" value="InterPro"/>
</dbReference>
<dbReference type="PANTHER" id="PTHR47099:SF1">
    <property type="entry name" value="METHYLCOBAMIDE:COM METHYLTRANSFERASE MTBA"/>
    <property type="match status" value="1"/>
</dbReference>
<sequence>MYEEKLRRLEDCADLKSVDRVPIGVAELYFPAKYAGFTYQDMYYDNEKYTRAAVKFAEDFDWDAVCFLRSFETIPLGLSLVPVDAEMAVNVAIASVMGGGSTHDILRDRYISHPGRELPENNESHFIIQDTFMDACEYESFAKDPFCFLSEKIVPRVYENLQKPGSNLANETFLKLGFELNDILERVVGFAETMKKANCPPWYLALAPNPLDFIGAFVRNFDKVLMDIHRNPDEIMTICEKLTPVFMAVGKATGQLSHALTGSKRVFMPVWYNSFLSKKEYLKFQWPYIKTIAEGLIAEGFTPLLSLQGEYDHLLDTLLELPKGKFIAWFDRTDPIEAKKVIGEHCCIAGGISAAALISKQPEDIDEYVQKLLEEMKKSRGFIYTLPFNGIGPAKIENVKAMTAAIRKYGKY</sequence>
<feature type="domain" description="Uroporphyrinogen decarboxylase (URO-D)" evidence="1">
    <location>
        <begin position="218"/>
        <end position="409"/>
    </location>
</feature>
<accession>A0A6N3FXV5</accession>
<dbReference type="EMBL" id="CACRTR010000016">
    <property type="protein sequence ID" value="VYU56905.1"/>
    <property type="molecule type" value="Genomic_DNA"/>
</dbReference>
<dbReference type="AlphaFoldDB" id="A0A6N3FXV5"/>
<gene>
    <name evidence="2" type="ORF">ELLFYP34_03600</name>
</gene>
<evidence type="ECO:0000313" key="2">
    <source>
        <dbReference type="EMBL" id="VYU56905.1"/>
    </source>
</evidence>
<dbReference type="InterPro" id="IPR052024">
    <property type="entry name" value="Methanogen_methyltrans"/>
</dbReference>
<proteinExistence type="predicted"/>
<organism evidence="2">
    <name type="scientific">Eubacterium limosum</name>
    <dbReference type="NCBI Taxonomy" id="1736"/>
    <lineage>
        <taxon>Bacteria</taxon>
        <taxon>Bacillati</taxon>
        <taxon>Bacillota</taxon>
        <taxon>Clostridia</taxon>
        <taxon>Eubacteriales</taxon>
        <taxon>Eubacteriaceae</taxon>
        <taxon>Eubacterium</taxon>
    </lineage>
</organism>
<reference evidence="2" key="1">
    <citation type="submission" date="2019-11" db="EMBL/GenBank/DDBJ databases">
        <authorList>
            <person name="Feng L."/>
        </authorList>
    </citation>
    <scope>NUCLEOTIDE SEQUENCE</scope>
    <source>
        <strain evidence="2">ElimosumLFYP34</strain>
    </source>
</reference>
<dbReference type="PANTHER" id="PTHR47099">
    <property type="entry name" value="METHYLCOBAMIDE:COM METHYLTRANSFERASE MTBA"/>
    <property type="match status" value="1"/>
</dbReference>
<dbReference type="InterPro" id="IPR000257">
    <property type="entry name" value="Uroporphyrinogen_deCOase"/>
</dbReference>
<dbReference type="GO" id="GO:0004853">
    <property type="term" value="F:uroporphyrinogen decarboxylase activity"/>
    <property type="evidence" value="ECO:0007669"/>
    <property type="project" value="InterPro"/>
</dbReference>
<dbReference type="InterPro" id="IPR038071">
    <property type="entry name" value="UROD/MetE-like_sf"/>
</dbReference>
<name>A0A6N3FXV5_EUBLI</name>
<dbReference type="SUPFAM" id="SSF51726">
    <property type="entry name" value="UROD/MetE-like"/>
    <property type="match status" value="1"/>
</dbReference>
<protein>
    <submittedName>
        <fullName evidence="2">Uroporphyrinogen decarboxylase</fullName>
    </submittedName>
</protein>
<dbReference type="Gene3D" id="3.20.20.210">
    <property type="match status" value="1"/>
</dbReference>
<dbReference type="Pfam" id="PF01208">
    <property type="entry name" value="URO-D"/>
    <property type="match status" value="1"/>
</dbReference>
<evidence type="ECO:0000259" key="1">
    <source>
        <dbReference type="Pfam" id="PF01208"/>
    </source>
</evidence>